<evidence type="ECO:0000313" key="2">
    <source>
        <dbReference type="EMBL" id="QCP48910.1"/>
    </source>
</evidence>
<gene>
    <name evidence="2" type="ORF">FAZ95_06760</name>
</gene>
<organism evidence="2 3">
    <name type="scientific">Trinickia violacea</name>
    <dbReference type="NCBI Taxonomy" id="2571746"/>
    <lineage>
        <taxon>Bacteria</taxon>
        <taxon>Pseudomonadati</taxon>
        <taxon>Pseudomonadota</taxon>
        <taxon>Betaproteobacteria</taxon>
        <taxon>Burkholderiales</taxon>
        <taxon>Burkholderiaceae</taxon>
        <taxon>Trinickia</taxon>
    </lineage>
</organism>
<keyword evidence="1" id="KW-0472">Membrane</keyword>
<protein>
    <recommendedName>
        <fullName evidence="4">FAR-17a/AIG1-like protein</fullName>
    </recommendedName>
</protein>
<dbReference type="Proteomes" id="UP000298656">
    <property type="component" value="Chromosome 1"/>
</dbReference>
<dbReference type="NCBIfam" id="NF038065">
    <property type="entry name" value="Pr6Pr"/>
    <property type="match status" value="1"/>
</dbReference>
<dbReference type="RefSeq" id="WP_137331741.1">
    <property type="nucleotide sequence ID" value="NZ_CP040077.1"/>
</dbReference>
<dbReference type="InterPro" id="IPR049713">
    <property type="entry name" value="Pr6Pr-like"/>
</dbReference>
<keyword evidence="1" id="KW-1133">Transmembrane helix</keyword>
<dbReference type="KEGG" id="tvl:FAZ95_06760"/>
<keyword evidence="3" id="KW-1185">Reference proteome</keyword>
<dbReference type="EMBL" id="CP040077">
    <property type="protein sequence ID" value="QCP48910.1"/>
    <property type="molecule type" value="Genomic_DNA"/>
</dbReference>
<evidence type="ECO:0008006" key="4">
    <source>
        <dbReference type="Google" id="ProtNLM"/>
    </source>
</evidence>
<feature type="transmembrane region" description="Helical" evidence="1">
    <location>
        <begin position="71"/>
        <end position="92"/>
    </location>
</feature>
<accession>A0A4V1EH37</accession>
<feature type="transmembrane region" description="Helical" evidence="1">
    <location>
        <begin position="171"/>
        <end position="194"/>
    </location>
</feature>
<dbReference type="AlphaFoldDB" id="A0A4V1EH37"/>
<keyword evidence="1" id="KW-0812">Transmembrane</keyword>
<feature type="transmembrane region" description="Helical" evidence="1">
    <location>
        <begin position="104"/>
        <end position="123"/>
    </location>
</feature>
<evidence type="ECO:0000313" key="3">
    <source>
        <dbReference type="Proteomes" id="UP000298656"/>
    </source>
</evidence>
<reference evidence="2 3" key="1">
    <citation type="submission" date="2019-05" db="EMBL/GenBank/DDBJ databases">
        <title>Burkholderia sp. DHOD12, isolated from subtropical forest soil.</title>
        <authorList>
            <person name="Gao Z.-H."/>
            <person name="Qiu L.-H."/>
        </authorList>
    </citation>
    <scope>NUCLEOTIDE SEQUENCE [LARGE SCALE GENOMIC DNA]</scope>
    <source>
        <strain evidence="2 3">DHOD12</strain>
    </source>
</reference>
<proteinExistence type="predicted"/>
<evidence type="ECO:0000256" key="1">
    <source>
        <dbReference type="SAM" id="Phobius"/>
    </source>
</evidence>
<name>A0A4V1EH37_9BURK</name>
<dbReference type="OrthoDB" id="9809977at2"/>
<sequence length="206" mass="22975">MRVLISSARLVCVLFIWAAIANGIVAKWDSPAFTLSNYFSYFTNISNLFASAVLLAGVFRSGQSASRTADMLRAAATLYLLVTAIVYALLLAPIDALTHATPSFNNWVLHRIMPLAMVADWLIDPPRTRLRLREAWMLLIFPIAYVTYTLVRGPFVDWYPYSFLNPQRNGYGFVFEYLLGIVAGSLPLIAAIMWSANVRRTASSNA</sequence>
<feature type="transmembrane region" description="Helical" evidence="1">
    <location>
        <begin position="135"/>
        <end position="151"/>
    </location>
</feature>
<feature type="transmembrane region" description="Helical" evidence="1">
    <location>
        <begin position="39"/>
        <end position="59"/>
    </location>
</feature>